<organism evidence="2">
    <name type="scientific">Odontella aurita</name>
    <dbReference type="NCBI Taxonomy" id="265563"/>
    <lineage>
        <taxon>Eukaryota</taxon>
        <taxon>Sar</taxon>
        <taxon>Stramenopiles</taxon>
        <taxon>Ochrophyta</taxon>
        <taxon>Bacillariophyta</taxon>
        <taxon>Mediophyceae</taxon>
        <taxon>Biddulphiophycidae</taxon>
        <taxon>Eupodiscales</taxon>
        <taxon>Odontellaceae</taxon>
        <taxon>Odontella</taxon>
    </lineage>
</organism>
<feature type="compositionally biased region" description="Low complexity" evidence="1">
    <location>
        <begin position="64"/>
        <end position="74"/>
    </location>
</feature>
<sequence length="160" mass="17367">MSSSGNNFEFVIPPSPQRSRRKGHRRQNTDGDSKCSSMLSGLQGLNHLDSFSTRRSEQNGDDFSLSLTVTTTSSAPVDADDIDYDPMPEVRASITTGQTQSQMSPVTPEKPMRKYPPSTNAEGEEPKLPSSTPQGRRSQGGGKQKSALHELFGDFLCGCV</sequence>
<evidence type="ECO:0000256" key="1">
    <source>
        <dbReference type="SAM" id="MobiDB-lite"/>
    </source>
</evidence>
<feature type="region of interest" description="Disordered" evidence="1">
    <location>
        <begin position="1"/>
        <end position="146"/>
    </location>
</feature>
<proteinExistence type="predicted"/>
<feature type="compositionally biased region" description="Polar residues" evidence="1">
    <location>
        <begin position="93"/>
        <end position="105"/>
    </location>
</feature>
<protein>
    <submittedName>
        <fullName evidence="2">Uncharacterized protein</fullName>
    </submittedName>
</protein>
<accession>A0A7S4NHK7</accession>
<dbReference type="AlphaFoldDB" id="A0A7S4NHK7"/>
<reference evidence="2" key="1">
    <citation type="submission" date="2021-01" db="EMBL/GenBank/DDBJ databases">
        <authorList>
            <person name="Corre E."/>
            <person name="Pelletier E."/>
            <person name="Niang G."/>
            <person name="Scheremetjew M."/>
            <person name="Finn R."/>
            <person name="Kale V."/>
            <person name="Holt S."/>
            <person name="Cochrane G."/>
            <person name="Meng A."/>
            <person name="Brown T."/>
            <person name="Cohen L."/>
        </authorList>
    </citation>
    <scope>NUCLEOTIDE SEQUENCE</scope>
    <source>
        <strain evidence="2">Isolate 1302-5</strain>
    </source>
</reference>
<evidence type="ECO:0000313" key="2">
    <source>
        <dbReference type="EMBL" id="CAE2288189.1"/>
    </source>
</evidence>
<dbReference type="EMBL" id="HBKQ01061033">
    <property type="protein sequence ID" value="CAE2288189.1"/>
    <property type="molecule type" value="Transcribed_RNA"/>
</dbReference>
<name>A0A7S4NHK7_9STRA</name>
<gene>
    <name evidence="2" type="ORF">OAUR00152_LOCUS41588</name>
</gene>